<dbReference type="InterPro" id="IPR001173">
    <property type="entry name" value="Glyco_trans_2-like"/>
</dbReference>
<protein>
    <submittedName>
        <fullName evidence="3">Undecaprenyl-phosphate mannosyltransferase</fullName>
        <ecNumber evidence="3">2.4.1.54</ecNumber>
    </submittedName>
</protein>
<dbReference type="Pfam" id="PF00535">
    <property type="entry name" value="Glycos_transf_2"/>
    <property type="match status" value="1"/>
</dbReference>
<keyword evidence="3" id="KW-0328">Glycosyltransferase</keyword>
<feature type="domain" description="Glycosyltransferase 2-like" evidence="2">
    <location>
        <begin position="5"/>
        <end position="169"/>
    </location>
</feature>
<dbReference type="CDD" id="cd04179">
    <property type="entry name" value="DPM_DPG-synthase_like"/>
    <property type="match status" value="1"/>
</dbReference>
<feature type="transmembrane region" description="Helical" evidence="1">
    <location>
        <begin position="280"/>
        <end position="302"/>
    </location>
</feature>
<reference evidence="4" key="1">
    <citation type="submission" date="2016-02" db="EMBL/GenBank/DDBJ databases">
        <authorList>
            <person name="Rodrigo-Torres Lidia"/>
            <person name="Arahal R.David."/>
        </authorList>
    </citation>
    <scope>NUCLEOTIDE SEQUENCE [LARGE SCALE GENOMIC DNA]</scope>
    <source>
        <strain evidence="4">CECT 9029</strain>
    </source>
</reference>
<dbReference type="PANTHER" id="PTHR48090">
    <property type="entry name" value="UNDECAPRENYL-PHOSPHATE 4-DEOXY-4-FORMAMIDO-L-ARABINOSE TRANSFERASE-RELATED"/>
    <property type="match status" value="1"/>
</dbReference>
<dbReference type="STRING" id="1796497.GCE9029_04594"/>
<organism evidence="3 4">
    <name type="scientific">Grimontia celer</name>
    <dbReference type="NCBI Taxonomy" id="1796497"/>
    <lineage>
        <taxon>Bacteria</taxon>
        <taxon>Pseudomonadati</taxon>
        <taxon>Pseudomonadota</taxon>
        <taxon>Gammaproteobacteria</taxon>
        <taxon>Vibrionales</taxon>
        <taxon>Vibrionaceae</taxon>
        <taxon>Grimontia</taxon>
    </lineage>
</organism>
<dbReference type="InterPro" id="IPR050256">
    <property type="entry name" value="Glycosyltransferase_2"/>
</dbReference>
<dbReference type="Proteomes" id="UP000071641">
    <property type="component" value="Unassembled WGS sequence"/>
</dbReference>
<dbReference type="PANTHER" id="PTHR48090:SF7">
    <property type="entry name" value="RFBJ PROTEIN"/>
    <property type="match status" value="1"/>
</dbReference>
<dbReference type="GO" id="GO:0047267">
    <property type="term" value="F:undecaprenyl-phosphate mannosyltransferase activity"/>
    <property type="evidence" value="ECO:0007669"/>
    <property type="project" value="UniProtKB-EC"/>
</dbReference>
<dbReference type="AlphaFoldDB" id="A0A128FE38"/>
<proteinExistence type="predicted"/>
<dbReference type="EC" id="2.4.1.54" evidence="3"/>
<keyword evidence="1" id="KW-0812">Transmembrane</keyword>
<evidence type="ECO:0000313" key="4">
    <source>
        <dbReference type="Proteomes" id="UP000071641"/>
    </source>
</evidence>
<keyword evidence="1" id="KW-1133">Transmembrane helix</keyword>
<dbReference type="InterPro" id="IPR029044">
    <property type="entry name" value="Nucleotide-diphossugar_trans"/>
</dbReference>
<keyword evidence="4" id="KW-1185">Reference proteome</keyword>
<evidence type="ECO:0000313" key="3">
    <source>
        <dbReference type="EMBL" id="CZF84755.1"/>
    </source>
</evidence>
<gene>
    <name evidence="3" type="ORF">GCE9029_04594</name>
</gene>
<sequence length="319" mass="35959">MKKICIVMPSYKSRDKISCVIDKIPDYVSRIFIVDDKCPQETGAFVSENYKDKRIKVIFNSKNLGVGGATIRGYEEAINEGMDIVVKIDSDGQMDPDEIEILINPILLGKADYTKGNRFYLVSDSASMPIVRRIGNLGLSFITKISTGYWNIFDPTNGFTAIHKSALSKLNLKRISSRFFFESDMLFNLKLIHAVVIDVPMKAIYGDEKSNLSIRNSLGVFFVKNIRNAVKRIVYQYFLHDFNPGSISLILAAIFSIFSFFFGGYNFYQSVVNGTLSSSGTVMLSALPLFFSVQFIVSFFNYDYTSIPKIPLQILLGDR</sequence>
<dbReference type="EMBL" id="FIZX01000006">
    <property type="protein sequence ID" value="CZF84755.1"/>
    <property type="molecule type" value="Genomic_DNA"/>
</dbReference>
<keyword evidence="1" id="KW-0472">Membrane</keyword>
<evidence type="ECO:0000256" key="1">
    <source>
        <dbReference type="SAM" id="Phobius"/>
    </source>
</evidence>
<dbReference type="SUPFAM" id="SSF53448">
    <property type="entry name" value="Nucleotide-diphospho-sugar transferases"/>
    <property type="match status" value="1"/>
</dbReference>
<feature type="transmembrane region" description="Helical" evidence="1">
    <location>
        <begin position="247"/>
        <end position="268"/>
    </location>
</feature>
<name>A0A128FE38_9GAMM</name>
<dbReference type="Gene3D" id="3.90.550.10">
    <property type="entry name" value="Spore Coat Polysaccharide Biosynthesis Protein SpsA, Chain A"/>
    <property type="match status" value="1"/>
</dbReference>
<keyword evidence="3" id="KW-0808">Transferase</keyword>
<accession>A0A128FE38</accession>
<evidence type="ECO:0000259" key="2">
    <source>
        <dbReference type="Pfam" id="PF00535"/>
    </source>
</evidence>